<name>E7GEA9_9FIRM</name>
<dbReference type="HOGENOM" id="CLU_406382_0_0_9"/>
<dbReference type="InterPro" id="IPR036465">
    <property type="entry name" value="vWFA_dom_sf"/>
</dbReference>
<dbReference type="AlphaFoldDB" id="E7GEA9"/>
<comment type="caution">
    <text evidence="3">The sequence shown here is derived from an EMBL/GenBank/DDBJ whole genome shotgun (WGS) entry which is preliminary data.</text>
</comment>
<reference evidence="3 4" key="1">
    <citation type="submission" date="2010-12" db="EMBL/GenBank/DDBJ databases">
        <title>The Genome Sequence of Coprobacillus sp. strain 29_1.</title>
        <authorList>
            <consortium name="The Broad Institute Genome Sequencing Platform"/>
            <person name="Earl A."/>
            <person name="Ward D."/>
            <person name="Feldgarden M."/>
            <person name="Gevers D."/>
            <person name="Daigneault M."/>
            <person name="Sibley C.D."/>
            <person name="White A."/>
            <person name="Strauss J."/>
            <person name="Allen-Vercoe E."/>
            <person name="Young S.K."/>
            <person name="Zeng Q."/>
            <person name="Gargeya S."/>
            <person name="Fitzgerald M."/>
            <person name="Haas B."/>
            <person name="Abouelleil A."/>
            <person name="Alvarado L."/>
            <person name="Arachchi H.M."/>
            <person name="Berlin A."/>
            <person name="Brown A."/>
            <person name="Chapman S.B."/>
            <person name="Chen Z."/>
            <person name="Dunbar C."/>
            <person name="Freedman E."/>
            <person name="Gearin G."/>
            <person name="Gellesch M."/>
            <person name="Goldberg J."/>
            <person name="Griggs A."/>
            <person name="Gujja S."/>
            <person name="Heilman E."/>
            <person name="Heiman D."/>
            <person name="Howarth C."/>
            <person name="Larson L."/>
            <person name="Lui A."/>
            <person name="MacDonald P.J.P."/>
            <person name="Mehta T."/>
            <person name="Montmayeur A."/>
            <person name="Murphy C."/>
            <person name="Neiman D."/>
            <person name="Pearson M."/>
            <person name="Priest M."/>
            <person name="Roberts A."/>
            <person name="Saif S."/>
            <person name="Shea T."/>
            <person name="Shenoy N."/>
            <person name="Sisk P."/>
            <person name="Stolte C."/>
            <person name="Sykes S."/>
            <person name="White J."/>
            <person name="Yandava C."/>
            <person name="Nusbaum C."/>
            <person name="Birren B."/>
        </authorList>
    </citation>
    <scope>NUCLEOTIDE SEQUENCE [LARGE SCALE GENOMIC DNA]</scope>
    <source>
        <strain evidence="3 4">29_1</strain>
    </source>
</reference>
<feature type="compositionally biased region" description="Basic and acidic residues" evidence="1">
    <location>
        <begin position="372"/>
        <end position="382"/>
    </location>
</feature>
<dbReference type="eggNOG" id="COG4548">
    <property type="taxonomic scope" value="Bacteria"/>
</dbReference>
<evidence type="ECO:0000313" key="3">
    <source>
        <dbReference type="EMBL" id="EFW03590.1"/>
    </source>
</evidence>
<dbReference type="Proteomes" id="UP000003157">
    <property type="component" value="Unassembled WGS sequence"/>
</dbReference>
<dbReference type="PROSITE" id="PS50007">
    <property type="entry name" value="PIPLC_X_DOMAIN"/>
    <property type="match status" value="1"/>
</dbReference>
<evidence type="ECO:0000259" key="2">
    <source>
        <dbReference type="SMART" id="SM00327"/>
    </source>
</evidence>
<evidence type="ECO:0000256" key="1">
    <source>
        <dbReference type="SAM" id="MobiDB-lite"/>
    </source>
</evidence>
<dbReference type="SMART" id="SM00327">
    <property type="entry name" value="VWA"/>
    <property type="match status" value="1"/>
</dbReference>
<accession>E7GEA9</accession>
<feature type="domain" description="VWFA" evidence="2">
    <location>
        <begin position="492"/>
        <end position="670"/>
    </location>
</feature>
<feature type="compositionally biased region" description="Basic and acidic residues" evidence="1">
    <location>
        <begin position="263"/>
        <end position="272"/>
    </location>
</feature>
<proteinExistence type="predicted"/>
<feature type="compositionally biased region" description="Basic and acidic residues" evidence="1">
    <location>
        <begin position="312"/>
        <end position="353"/>
    </location>
</feature>
<gene>
    <name evidence="3" type="ORF">HMPREF9488_03281</name>
</gene>
<dbReference type="STRING" id="100884.GCA_000269565_03709"/>
<dbReference type="InterPro" id="IPR051928">
    <property type="entry name" value="NorD/CobT"/>
</dbReference>
<dbReference type="Gene3D" id="3.40.50.410">
    <property type="entry name" value="von Willebrand factor, type A domain"/>
    <property type="match status" value="1"/>
</dbReference>
<dbReference type="PANTHER" id="PTHR41248">
    <property type="entry name" value="NORD PROTEIN"/>
    <property type="match status" value="1"/>
</dbReference>
<dbReference type="EMBL" id="ADKX01000046">
    <property type="protein sequence ID" value="EFW03590.1"/>
    <property type="molecule type" value="Genomic_DNA"/>
</dbReference>
<organism evidence="3 4">
    <name type="scientific">Coprobacillus cateniformis</name>
    <dbReference type="NCBI Taxonomy" id="100884"/>
    <lineage>
        <taxon>Bacteria</taxon>
        <taxon>Bacillati</taxon>
        <taxon>Bacillota</taxon>
        <taxon>Erysipelotrichia</taxon>
        <taxon>Erysipelotrichales</taxon>
        <taxon>Coprobacillaceae</taxon>
        <taxon>Coprobacillus</taxon>
    </lineage>
</organism>
<dbReference type="PANTHER" id="PTHR41248:SF1">
    <property type="entry name" value="NORD PROTEIN"/>
    <property type="match status" value="1"/>
</dbReference>
<dbReference type="InterPro" id="IPR002035">
    <property type="entry name" value="VWF_A"/>
</dbReference>
<sequence length="676" mass="76355">MDKVGSSFTSFDKDGNPIMNIDLWTYEDKAFDTSHYHIIAKALIYHESGHLLYSDFNIIGQLHQDFCDAKKEVEKAANDYHSAKEEDKADLIPLVREKVGDFVFKVNMPEVNNIYEDLSVDRCMCEKGREENGCLTFLRDIGHDKQKELFRQAIESGYVCLDMDNWDDNTLRAVLFEAQAFGHVGYRKHIDIQVLNALFEDDDIEKIKNLALYARFEAPTTYERAATAKALLNLCQPLLDKIADNLTNEYLYNIDHAKEMMEKMAKEAESHSKSTGSVDSEVVKSMGGGGTARGGAKMKSSAPSKYDLGLPEDLKKEMEESAKELGKESLKDEADSKSDESAAPERTKPTAKELEDEAINSMSEALDGASKTFEKTEDRAEKASITSDEDERAGETACHHSVSVSMIDLEDSLSMKEEYTSEGKEALKMIKKDELSSSVNELSKKMKKILMHRSQDDISKGRFEGSIDMSGLYRIKTDLQVFKKETSGEKKKVRFIILVDESGSMRGSKIENAIVGCWMVAKAAQKLKIPFAVYGHDEDFSSEVFRIRKYISFQNCRKLQALDNLFHIKAHDNNRDGLAIFHSLRELVKSSQPDEDLYFFILSDGEPAAAQYSGASAIEDMQKIMNTFKKHYQVHSVGIGLGNFDFDSIRQIYENSVCVKNPQNLPNEMFKVFKKC</sequence>
<dbReference type="SUPFAM" id="SSF53300">
    <property type="entry name" value="vWA-like"/>
    <property type="match status" value="1"/>
</dbReference>
<feature type="region of interest" description="Disordered" evidence="1">
    <location>
        <begin position="263"/>
        <end position="395"/>
    </location>
</feature>
<evidence type="ECO:0000313" key="4">
    <source>
        <dbReference type="Proteomes" id="UP000003157"/>
    </source>
</evidence>
<protein>
    <recommendedName>
        <fullName evidence="2">VWFA domain-containing protein</fullName>
    </recommendedName>
</protein>
<keyword evidence="4" id="KW-1185">Reference proteome</keyword>